<evidence type="ECO:0000256" key="1">
    <source>
        <dbReference type="SAM" id="MobiDB-lite"/>
    </source>
</evidence>
<comment type="caution">
    <text evidence="2">The sequence shown here is derived from an EMBL/GenBank/DDBJ whole genome shotgun (WGS) entry which is preliminary data.</text>
</comment>
<gene>
    <name evidence="2" type="ORF">B5L96_19265</name>
</gene>
<feature type="compositionally biased region" description="Basic and acidic residues" evidence="1">
    <location>
        <begin position="1"/>
        <end position="11"/>
    </location>
</feature>
<name>A0A422ZQQ4_KLEPN</name>
<protein>
    <submittedName>
        <fullName evidence="2">Uncharacterized protein</fullName>
    </submittedName>
</protein>
<dbReference type="AlphaFoldDB" id="A0A422ZQQ4"/>
<sequence>MTVLRTNREQAGKGGGERLNACGMPAAGEAPKSRYALEDAGTDRFVGVDSLRQSSLNLDEEDCLIE</sequence>
<feature type="region of interest" description="Disordered" evidence="1">
    <location>
        <begin position="1"/>
        <end position="25"/>
    </location>
</feature>
<evidence type="ECO:0000313" key="2">
    <source>
        <dbReference type="EMBL" id="OVF68958.1"/>
    </source>
</evidence>
<organism evidence="2 3">
    <name type="scientific">Klebsiella pneumoniae</name>
    <dbReference type="NCBI Taxonomy" id="573"/>
    <lineage>
        <taxon>Bacteria</taxon>
        <taxon>Pseudomonadati</taxon>
        <taxon>Pseudomonadota</taxon>
        <taxon>Gammaproteobacteria</taxon>
        <taxon>Enterobacterales</taxon>
        <taxon>Enterobacteriaceae</taxon>
        <taxon>Klebsiella/Raoultella group</taxon>
        <taxon>Klebsiella</taxon>
        <taxon>Klebsiella pneumoniae complex</taxon>
    </lineage>
</organism>
<proteinExistence type="predicted"/>
<dbReference type="Proteomes" id="UP000196447">
    <property type="component" value="Unassembled WGS sequence"/>
</dbReference>
<dbReference type="EMBL" id="NDBK01000081">
    <property type="protein sequence ID" value="OVF68958.1"/>
    <property type="molecule type" value="Genomic_DNA"/>
</dbReference>
<evidence type="ECO:0000313" key="3">
    <source>
        <dbReference type="Proteomes" id="UP000196447"/>
    </source>
</evidence>
<reference evidence="2 3" key="1">
    <citation type="submission" date="2017-03" db="EMBL/GenBank/DDBJ databases">
        <authorList>
            <person name="Fouts D."/>
            <person name="Stalin M.J."/>
            <person name="Chen L."/>
            <person name="Wright M."/>
            <person name="Sutton G."/>
            <person name="Nguyen K."/>
            <person name="Vanduin D."/>
            <person name="Rojas L."/>
            <person name="Hujer A."/>
            <person name="Hujer K."/>
            <person name="Bonomo R."/>
            <person name="Kreiswirth B."/>
            <person name="Adams M."/>
        </authorList>
    </citation>
    <scope>NUCLEOTIDE SEQUENCE [LARGE SCALE GENOMIC DNA]</scope>
    <source>
        <strain evidence="2 3">39383</strain>
    </source>
</reference>
<accession>A0A422ZQQ4</accession>